<feature type="transmembrane region" description="Helical" evidence="6">
    <location>
        <begin position="52"/>
        <end position="75"/>
    </location>
</feature>
<keyword evidence="4 6" id="KW-1133">Transmembrane helix</keyword>
<feature type="domain" description="Major facilitator superfamily (MFS) profile" evidence="8">
    <location>
        <begin position="11"/>
        <end position="76"/>
    </location>
</feature>
<name>A0A5K3FBG4_MESCO</name>
<comment type="subcellular location">
    <subcellularLocation>
        <location evidence="1">Membrane</location>
        <topology evidence="1">Multi-pass membrane protein</topology>
    </subcellularLocation>
</comment>
<proteinExistence type="predicted"/>
<organism evidence="9">
    <name type="scientific">Mesocestoides corti</name>
    <name type="common">Flatworm</name>
    <dbReference type="NCBI Taxonomy" id="53468"/>
    <lineage>
        <taxon>Eukaryota</taxon>
        <taxon>Metazoa</taxon>
        <taxon>Spiralia</taxon>
        <taxon>Lophotrochozoa</taxon>
        <taxon>Platyhelminthes</taxon>
        <taxon>Cestoda</taxon>
        <taxon>Eucestoda</taxon>
        <taxon>Cyclophyllidea</taxon>
        <taxon>Mesocestoididae</taxon>
        <taxon>Mesocestoides</taxon>
    </lineage>
</organism>
<evidence type="ECO:0000259" key="8">
    <source>
        <dbReference type="PROSITE" id="PS50850"/>
    </source>
</evidence>
<dbReference type="WBParaSite" id="MCU_006995-RA">
    <property type="protein sequence ID" value="MCU_006995-RA"/>
    <property type="gene ID" value="MCU_006995"/>
</dbReference>
<evidence type="ECO:0000256" key="6">
    <source>
        <dbReference type="SAM" id="Phobius"/>
    </source>
</evidence>
<dbReference type="PANTHER" id="PTHR23503:SF8">
    <property type="entry name" value="FACILITATED GLUCOSE TRANSPORTER PROTEIN 1"/>
    <property type="match status" value="1"/>
</dbReference>
<dbReference type="PANTHER" id="PTHR23503">
    <property type="entry name" value="SOLUTE CARRIER FAMILY 2"/>
    <property type="match status" value="1"/>
</dbReference>
<evidence type="ECO:0000256" key="3">
    <source>
        <dbReference type="ARBA" id="ARBA00022692"/>
    </source>
</evidence>
<protein>
    <submittedName>
        <fullName evidence="9">MFS domain-containing protein</fullName>
    </submittedName>
</protein>
<keyword evidence="2" id="KW-0813">Transport</keyword>
<sequence length="76" mass="8230">MALTFTLLFATFVTCISSSFMMGYNLGIVNLPAKHIEDFLIHHMPKGNKETLYAMISVIFIVGAAIGAFSCGILAD</sequence>
<dbReference type="InterPro" id="IPR020846">
    <property type="entry name" value="MFS_dom"/>
</dbReference>
<dbReference type="InterPro" id="IPR045263">
    <property type="entry name" value="GLUT"/>
</dbReference>
<evidence type="ECO:0000256" key="7">
    <source>
        <dbReference type="SAM" id="SignalP"/>
    </source>
</evidence>
<dbReference type="AlphaFoldDB" id="A0A5K3FBG4"/>
<dbReference type="Pfam" id="PF00083">
    <property type="entry name" value="Sugar_tr"/>
    <property type="match status" value="1"/>
</dbReference>
<feature type="signal peptide" evidence="7">
    <location>
        <begin position="1"/>
        <end position="18"/>
    </location>
</feature>
<accession>A0A5K3FBG4</accession>
<dbReference type="GO" id="GO:0016020">
    <property type="term" value="C:membrane"/>
    <property type="evidence" value="ECO:0007669"/>
    <property type="project" value="UniProtKB-SubCell"/>
</dbReference>
<dbReference type="PROSITE" id="PS50850">
    <property type="entry name" value="MFS"/>
    <property type="match status" value="1"/>
</dbReference>
<evidence type="ECO:0000313" key="9">
    <source>
        <dbReference type="WBParaSite" id="MCU_006995-RA"/>
    </source>
</evidence>
<keyword evidence="7" id="KW-0732">Signal</keyword>
<dbReference type="GO" id="GO:0015149">
    <property type="term" value="F:hexose transmembrane transporter activity"/>
    <property type="evidence" value="ECO:0007669"/>
    <property type="project" value="TreeGrafter"/>
</dbReference>
<evidence type="ECO:0000256" key="1">
    <source>
        <dbReference type="ARBA" id="ARBA00004141"/>
    </source>
</evidence>
<keyword evidence="5 6" id="KW-0472">Membrane</keyword>
<feature type="chain" id="PRO_5035419268" evidence="7">
    <location>
        <begin position="19"/>
        <end position="76"/>
    </location>
</feature>
<dbReference type="InterPro" id="IPR036259">
    <property type="entry name" value="MFS_trans_sf"/>
</dbReference>
<evidence type="ECO:0000256" key="2">
    <source>
        <dbReference type="ARBA" id="ARBA00022448"/>
    </source>
</evidence>
<reference evidence="9" key="1">
    <citation type="submission" date="2019-11" db="UniProtKB">
        <authorList>
            <consortium name="WormBaseParasite"/>
        </authorList>
    </citation>
    <scope>IDENTIFICATION</scope>
</reference>
<dbReference type="InterPro" id="IPR005828">
    <property type="entry name" value="MFS_sugar_transport-like"/>
</dbReference>
<evidence type="ECO:0000256" key="5">
    <source>
        <dbReference type="ARBA" id="ARBA00023136"/>
    </source>
</evidence>
<keyword evidence="3 6" id="KW-0812">Transmembrane</keyword>
<evidence type="ECO:0000256" key="4">
    <source>
        <dbReference type="ARBA" id="ARBA00022989"/>
    </source>
</evidence>
<dbReference type="Gene3D" id="1.20.1250.20">
    <property type="entry name" value="MFS general substrate transporter like domains"/>
    <property type="match status" value="1"/>
</dbReference>